<reference evidence="1 2" key="1">
    <citation type="submission" date="2024-11" db="EMBL/GenBank/DDBJ databases">
        <title>A near-complete genome assembly of Cinchona calisaya.</title>
        <authorList>
            <person name="Lian D.C."/>
            <person name="Zhao X.W."/>
            <person name="Wei L."/>
        </authorList>
    </citation>
    <scope>NUCLEOTIDE SEQUENCE [LARGE SCALE GENOMIC DNA]</scope>
    <source>
        <tissue evidence="1">Nenye</tissue>
    </source>
</reference>
<name>A0ABD3B337_9GENT</name>
<protein>
    <submittedName>
        <fullName evidence="1">Uncharacterized protein</fullName>
    </submittedName>
</protein>
<comment type="caution">
    <text evidence="1">The sequence shown here is derived from an EMBL/GenBank/DDBJ whole genome shotgun (WGS) entry which is preliminary data.</text>
</comment>
<proteinExistence type="predicted"/>
<dbReference type="Proteomes" id="UP001630127">
    <property type="component" value="Unassembled WGS sequence"/>
</dbReference>
<gene>
    <name evidence="1" type="ORF">ACH5RR_001333</name>
</gene>
<dbReference type="AlphaFoldDB" id="A0ABD3B337"/>
<evidence type="ECO:0000313" key="1">
    <source>
        <dbReference type="EMBL" id="KAL3537967.1"/>
    </source>
</evidence>
<keyword evidence="2" id="KW-1185">Reference proteome</keyword>
<sequence length="221" mass="24331">MGNLEWDGESGLWERPEYREDRSGGLEGWVVDIRSKEMAKKWKVWTRWLEVVDLRMEKGVEYWGSERAVGVVRYRWWPRRVQNAWTSCILAPISTNTLETITGPLEDVAAALEVLVAYLEGLALDFKALVVGLGGHALVFKALVAGLGGLVAVEEPLVTTSKGLAAALEALVTTLGRLVAVVEAIVADFDGLVAIMELFATTFKVLVVAPNFLFHLPIHDS</sequence>
<organism evidence="1 2">
    <name type="scientific">Cinchona calisaya</name>
    <dbReference type="NCBI Taxonomy" id="153742"/>
    <lineage>
        <taxon>Eukaryota</taxon>
        <taxon>Viridiplantae</taxon>
        <taxon>Streptophyta</taxon>
        <taxon>Embryophyta</taxon>
        <taxon>Tracheophyta</taxon>
        <taxon>Spermatophyta</taxon>
        <taxon>Magnoliopsida</taxon>
        <taxon>eudicotyledons</taxon>
        <taxon>Gunneridae</taxon>
        <taxon>Pentapetalae</taxon>
        <taxon>asterids</taxon>
        <taxon>lamiids</taxon>
        <taxon>Gentianales</taxon>
        <taxon>Rubiaceae</taxon>
        <taxon>Cinchonoideae</taxon>
        <taxon>Cinchoneae</taxon>
        <taxon>Cinchona</taxon>
    </lineage>
</organism>
<accession>A0ABD3B337</accession>
<dbReference type="EMBL" id="JBJUIK010000001">
    <property type="protein sequence ID" value="KAL3537967.1"/>
    <property type="molecule type" value="Genomic_DNA"/>
</dbReference>
<evidence type="ECO:0000313" key="2">
    <source>
        <dbReference type="Proteomes" id="UP001630127"/>
    </source>
</evidence>